<sequence>MQEISCFITQNTFNQTWNEEEFNQNLQKAIRFISDAESNFKVSQTKLQNVNSQKNLINSEFLDFQN</sequence>
<keyword evidence="2" id="KW-1185">Reference proteome</keyword>
<evidence type="ECO:0000313" key="2">
    <source>
        <dbReference type="Proteomes" id="UP001460679"/>
    </source>
</evidence>
<dbReference type="EMBL" id="CP148066">
    <property type="protein sequence ID" value="WXL28591.1"/>
    <property type="molecule type" value="Genomic_DNA"/>
</dbReference>
<evidence type="ECO:0000313" key="1">
    <source>
        <dbReference type="EMBL" id="WXL28591.1"/>
    </source>
</evidence>
<proteinExistence type="predicted"/>
<accession>A0ABZ2RNM2</accession>
<gene>
    <name evidence="1" type="ORF">WG616_00985</name>
</gene>
<dbReference type="Proteomes" id="UP001460679">
    <property type="component" value="Chromosome"/>
</dbReference>
<organism evidence="1 2">
    <name type="scientific">[Mycoplasma] gypis</name>
    <dbReference type="NCBI Taxonomy" id="92404"/>
    <lineage>
        <taxon>Bacteria</taxon>
        <taxon>Bacillati</taxon>
        <taxon>Mycoplasmatota</taxon>
        <taxon>Mycoplasmoidales</taxon>
        <taxon>Metamycoplasmataceae</taxon>
        <taxon>Metamycoplasma</taxon>
    </lineage>
</organism>
<reference evidence="1" key="1">
    <citation type="submission" date="2024-03" db="EMBL/GenBank/DDBJ databases">
        <title>Complete genome sequence of Mycoplasma gypis type strain B1/T1.</title>
        <authorList>
            <person name="Spergser J."/>
        </authorList>
    </citation>
    <scope>NUCLEOTIDE SEQUENCE [LARGE SCALE GENOMIC DNA]</scope>
    <source>
        <strain evidence="1">B1/T1</strain>
    </source>
</reference>
<dbReference type="RefSeq" id="WP_205498900.1">
    <property type="nucleotide sequence ID" value="NZ_CP148066.1"/>
</dbReference>
<name>A0ABZ2RNM2_9BACT</name>
<protein>
    <submittedName>
        <fullName evidence="1">Uncharacterized protein</fullName>
    </submittedName>
</protein>